<dbReference type="Proteomes" id="UP000078561">
    <property type="component" value="Unassembled WGS sequence"/>
</dbReference>
<dbReference type="GO" id="GO:0034472">
    <property type="term" value="P:snRNA 3'-end processing"/>
    <property type="evidence" value="ECO:0007669"/>
    <property type="project" value="TreeGrafter"/>
</dbReference>
<reference evidence="1" key="1">
    <citation type="submission" date="2016-04" db="EMBL/GenBank/DDBJ databases">
        <authorList>
            <person name="Evans L.H."/>
            <person name="Alamgir A."/>
            <person name="Owens N."/>
            <person name="Weber N.D."/>
            <person name="Virtaneva K."/>
            <person name="Barbian K."/>
            <person name="Babar A."/>
            <person name="Rosenke K."/>
        </authorList>
    </citation>
    <scope>NUCLEOTIDE SEQUENCE [LARGE SCALE GENOMIC DNA]</scope>
    <source>
        <strain evidence="1">CBS 101.48</strain>
    </source>
</reference>
<dbReference type="InParanoid" id="A0A163LPM2"/>
<accession>A0A163LPM2</accession>
<gene>
    <name evidence="1" type="primary">ABSGL_00516.1 scaffold 832</name>
</gene>
<proteinExistence type="predicted"/>
<name>A0A163LPM2_ABSGL</name>
<keyword evidence="2" id="KW-1185">Reference proteome</keyword>
<organism evidence="1">
    <name type="scientific">Absidia glauca</name>
    <name type="common">Pin mould</name>
    <dbReference type="NCBI Taxonomy" id="4829"/>
    <lineage>
        <taxon>Eukaryota</taxon>
        <taxon>Fungi</taxon>
        <taxon>Fungi incertae sedis</taxon>
        <taxon>Mucoromycota</taxon>
        <taxon>Mucoromycotina</taxon>
        <taxon>Mucoromycetes</taxon>
        <taxon>Mucorales</taxon>
        <taxon>Cunninghamellaceae</taxon>
        <taxon>Absidia</taxon>
    </lineage>
</organism>
<sequence length="376" mass="43015">MDHDAKLSARNIYKEYRQTRLKIGESSANAQYIHSQASIYFLLLTDFFHLQTIPATTTDADHIQLAIRSAIQLLSKESFINDHGSDLADALDYYEELERELTPYARRQNDLQQVLQGCLYLPTRCLIIKTLVRYRSLDFDLILDCLLKTMKKLPTKQSLYLSDVIYAMIEEQPAHARRIRYKLTELRILPSLVLRLTVNFCTDDYVDFLNGVFNSQPTWFLQQSYTSGTSFAKIKTSLMNALSCHPISQQQLGTESSDAHMMATLRALCGLVAFFGVKLVEQETRLCLTLLANGPSEISNDEVPGKKKRKELINIITQLIQSGSSEMPLLLMAYFQTDEIGQVEDMVRTILRMQVPIPKLGLFEMQKLFKVVDSYI</sequence>
<dbReference type="Pfam" id="PF14750">
    <property type="entry name" value="INTS2"/>
    <property type="match status" value="1"/>
</dbReference>
<dbReference type="InterPro" id="IPR029321">
    <property type="entry name" value="INTS2"/>
</dbReference>
<dbReference type="OMA" id="EPIDRAN"/>
<dbReference type="EMBL" id="LT550270">
    <property type="protein sequence ID" value="SAL95198.1"/>
    <property type="molecule type" value="Genomic_DNA"/>
</dbReference>
<dbReference type="OrthoDB" id="3363059at2759"/>
<evidence type="ECO:0000313" key="2">
    <source>
        <dbReference type="Proteomes" id="UP000078561"/>
    </source>
</evidence>
<dbReference type="AlphaFoldDB" id="A0A163LPM2"/>
<dbReference type="PANTHER" id="PTHR28608">
    <property type="entry name" value="INTEGRATOR COMPLEX SUBUNIT 2"/>
    <property type="match status" value="1"/>
</dbReference>
<protein>
    <submittedName>
        <fullName evidence="1">Uncharacterized protein</fullName>
    </submittedName>
</protein>
<dbReference type="GO" id="GO:0032039">
    <property type="term" value="C:integrator complex"/>
    <property type="evidence" value="ECO:0007669"/>
    <property type="project" value="InterPro"/>
</dbReference>
<dbReference type="PANTHER" id="PTHR28608:SF1">
    <property type="entry name" value="INTEGRATOR COMPLEX SUBUNIT 2"/>
    <property type="match status" value="1"/>
</dbReference>
<evidence type="ECO:0000313" key="1">
    <source>
        <dbReference type="EMBL" id="SAL95198.1"/>
    </source>
</evidence>